<proteinExistence type="predicted"/>
<protein>
    <submittedName>
        <fullName evidence="1">Uncharacterized protein</fullName>
    </submittedName>
</protein>
<dbReference type="SUPFAM" id="SSF140453">
    <property type="entry name" value="EsxAB dimer-like"/>
    <property type="match status" value="1"/>
</dbReference>
<dbReference type="EMBL" id="VUOB01000002">
    <property type="protein sequence ID" value="KAA2266628.1"/>
    <property type="molecule type" value="Genomic_DNA"/>
</dbReference>
<dbReference type="Gene3D" id="1.10.287.1060">
    <property type="entry name" value="ESAT-6-like"/>
    <property type="match status" value="1"/>
</dbReference>
<dbReference type="AlphaFoldDB" id="A0A5B2XRT1"/>
<dbReference type="OrthoDB" id="3629835at2"/>
<name>A0A5B2XRT1_9PSEU</name>
<organism evidence="1 2">
    <name type="scientific">Solihabitans fulvus</name>
    <dbReference type="NCBI Taxonomy" id="1892852"/>
    <lineage>
        <taxon>Bacteria</taxon>
        <taxon>Bacillati</taxon>
        <taxon>Actinomycetota</taxon>
        <taxon>Actinomycetes</taxon>
        <taxon>Pseudonocardiales</taxon>
        <taxon>Pseudonocardiaceae</taxon>
        <taxon>Solihabitans</taxon>
    </lineage>
</organism>
<reference evidence="1 2" key="1">
    <citation type="submission" date="2019-09" db="EMBL/GenBank/DDBJ databases">
        <title>Goodfellowia gen. nov., a new genus of the Pseudonocardineae related to Actinoalloteichus, containing Goodfellowia coeruleoviolacea gen. nov., comb. nov. gen. nov., comb. nov.</title>
        <authorList>
            <person name="Labeda D."/>
        </authorList>
    </citation>
    <scope>NUCLEOTIDE SEQUENCE [LARGE SCALE GENOMIC DNA]</scope>
    <source>
        <strain evidence="1 2">AN110305</strain>
    </source>
</reference>
<evidence type="ECO:0000313" key="2">
    <source>
        <dbReference type="Proteomes" id="UP000323454"/>
    </source>
</evidence>
<comment type="caution">
    <text evidence="1">The sequence shown here is derived from an EMBL/GenBank/DDBJ whole genome shotgun (WGS) entry which is preliminary data.</text>
</comment>
<dbReference type="Proteomes" id="UP000323454">
    <property type="component" value="Unassembled WGS sequence"/>
</dbReference>
<dbReference type="InterPro" id="IPR036689">
    <property type="entry name" value="ESAT-6-like_sf"/>
</dbReference>
<reference evidence="1 2" key="2">
    <citation type="submission" date="2019-09" db="EMBL/GenBank/DDBJ databases">
        <authorList>
            <person name="Jin C."/>
        </authorList>
    </citation>
    <scope>NUCLEOTIDE SEQUENCE [LARGE SCALE GENOMIC DNA]</scope>
    <source>
        <strain evidence="1 2">AN110305</strain>
    </source>
</reference>
<gene>
    <name evidence="1" type="ORF">F0L68_01600</name>
</gene>
<sequence length="99" mass="10660">MADQINVEFGALQVSGESLAAKAKALNDYLEQLHQNLQPIKDTWYASGSAAGTAAQAAETRLRAATADIVNIIAQFSGKVHEAHDLQQALENRNTSYFA</sequence>
<keyword evidence="2" id="KW-1185">Reference proteome</keyword>
<evidence type="ECO:0000313" key="1">
    <source>
        <dbReference type="EMBL" id="KAA2266628.1"/>
    </source>
</evidence>
<accession>A0A5B2XRT1</accession>